<dbReference type="EMBL" id="CAJZBQ010000041">
    <property type="protein sequence ID" value="CAG9326996.1"/>
    <property type="molecule type" value="Genomic_DNA"/>
</dbReference>
<feature type="transmembrane region" description="Helical" evidence="1">
    <location>
        <begin position="55"/>
        <end position="76"/>
    </location>
</feature>
<feature type="transmembrane region" description="Helical" evidence="1">
    <location>
        <begin position="20"/>
        <end position="43"/>
    </location>
</feature>
<accession>A0AAU9JG25</accession>
<sequence length="166" mass="18548">MIKEVPRYRSGIFCRENAELRIMSGTSLSVFCSGNFALMTALISELTYAETAFYVGKYSFGALAISPIYFFTNEIITTQLKNIGINNFYISHTISAGLCMPLFGAFQYYIRKLNFAESKSLSYRYIGTLCCGALIFDAILSTTKHLALGNISFDKISSFFSRAKTN</sequence>
<comment type="caution">
    <text evidence="2">The sequence shown here is derived from an EMBL/GenBank/DDBJ whole genome shotgun (WGS) entry which is preliminary data.</text>
</comment>
<keyword evidence="1" id="KW-0472">Membrane</keyword>
<organism evidence="2 3">
    <name type="scientific">Blepharisma stoltei</name>
    <dbReference type="NCBI Taxonomy" id="1481888"/>
    <lineage>
        <taxon>Eukaryota</taxon>
        <taxon>Sar</taxon>
        <taxon>Alveolata</taxon>
        <taxon>Ciliophora</taxon>
        <taxon>Postciliodesmatophora</taxon>
        <taxon>Heterotrichea</taxon>
        <taxon>Heterotrichida</taxon>
        <taxon>Blepharismidae</taxon>
        <taxon>Blepharisma</taxon>
    </lineage>
</organism>
<keyword evidence="3" id="KW-1185">Reference proteome</keyword>
<evidence type="ECO:0000256" key="1">
    <source>
        <dbReference type="SAM" id="Phobius"/>
    </source>
</evidence>
<proteinExistence type="predicted"/>
<keyword evidence="1" id="KW-1133">Transmembrane helix</keyword>
<evidence type="ECO:0000313" key="3">
    <source>
        <dbReference type="Proteomes" id="UP001162131"/>
    </source>
</evidence>
<name>A0AAU9JG25_9CILI</name>
<dbReference type="AlphaFoldDB" id="A0AAU9JG25"/>
<reference evidence="2" key="1">
    <citation type="submission" date="2021-09" db="EMBL/GenBank/DDBJ databases">
        <authorList>
            <consortium name="AG Swart"/>
            <person name="Singh M."/>
            <person name="Singh A."/>
            <person name="Seah K."/>
            <person name="Emmerich C."/>
        </authorList>
    </citation>
    <scope>NUCLEOTIDE SEQUENCE</scope>
    <source>
        <strain evidence="2">ATCC30299</strain>
    </source>
</reference>
<protein>
    <submittedName>
        <fullName evidence="2">Uncharacterized protein</fullName>
    </submittedName>
</protein>
<feature type="transmembrane region" description="Helical" evidence="1">
    <location>
        <begin position="88"/>
        <end position="110"/>
    </location>
</feature>
<keyword evidence="1" id="KW-0812">Transmembrane</keyword>
<dbReference type="Proteomes" id="UP001162131">
    <property type="component" value="Unassembled WGS sequence"/>
</dbReference>
<evidence type="ECO:0000313" key="2">
    <source>
        <dbReference type="EMBL" id="CAG9326996.1"/>
    </source>
</evidence>
<gene>
    <name evidence="2" type="ORF">BSTOLATCC_MIC42255</name>
</gene>
<feature type="transmembrane region" description="Helical" evidence="1">
    <location>
        <begin position="122"/>
        <end position="140"/>
    </location>
</feature>